<dbReference type="Pfam" id="PF04082">
    <property type="entry name" value="Fungal_trans"/>
    <property type="match status" value="1"/>
</dbReference>
<accession>A0AAD7VRI4</accession>
<dbReference type="PANTHER" id="PTHR31001">
    <property type="entry name" value="UNCHARACTERIZED TRANSCRIPTIONAL REGULATORY PROTEIN"/>
    <property type="match status" value="1"/>
</dbReference>
<evidence type="ECO:0000256" key="2">
    <source>
        <dbReference type="ARBA" id="ARBA00022723"/>
    </source>
</evidence>
<feature type="compositionally biased region" description="Low complexity" evidence="4">
    <location>
        <begin position="10"/>
        <end position="19"/>
    </location>
</feature>
<keyword evidence="7" id="KW-1185">Reference proteome</keyword>
<dbReference type="GO" id="GO:0005634">
    <property type="term" value="C:nucleus"/>
    <property type="evidence" value="ECO:0007669"/>
    <property type="project" value="UniProtKB-SubCell"/>
</dbReference>
<evidence type="ECO:0000256" key="4">
    <source>
        <dbReference type="SAM" id="MobiDB-lite"/>
    </source>
</evidence>
<evidence type="ECO:0000259" key="5">
    <source>
        <dbReference type="PROSITE" id="PS50048"/>
    </source>
</evidence>
<evidence type="ECO:0000256" key="3">
    <source>
        <dbReference type="ARBA" id="ARBA00023242"/>
    </source>
</evidence>
<dbReference type="EMBL" id="JARPMG010000008">
    <property type="protein sequence ID" value="KAJ8098951.1"/>
    <property type="molecule type" value="Genomic_DNA"/>
</dbReference>
<evidence type="ECO:0000256" key="1">
    <source>
        <dbReference type="ARBA" id="ARBA00004123"/>
    </source>
</evidence>
<organism evidence="6 7">
    <name type="scientific">Lipomyces tetrasporus</name>
    <dbReference type="NCBI Taxonomy" id="54092"/>
    <lineage>
        <taxon>Eukaryota</taxon>
        <taxon>Fungi</taxon>
        <taxon>Dikarya</taxon>
        <taxon>Ascomycota</taxon>
        <taxon>Saccharomycotina</taxon>
        <taxon>Lipomycetes</taxon>
        <taxon>Lipomycetales</taxon>
        <taxon>Lipomycetaceae</taxon>
        <taxon>Lipomyces</taxon>
    </lineage>
</organism>
<protein>
    <submittedName>
        <fullName evidence="6">Fungal-specific transcription factor domain-containing protein</fullName>
    </submittedName>
</protein>
<dbReference type="InterPro" id="IPR050613">
    <property type="entry name" value="Sec_Metabolite_Reg"/>
</dbReference>
<dbReference type="PANTHER" id="PTHR31001:SF50">
    <property type="entry name" value="ZN(II)2CYS6 TRANSCRIPTION FACTOR (EUROFUNG)"/>
    <property type="match status" value="1"/>
</dbReference>
<dbReference type="RefSeq" id="XP_056042401.1">
    <property type="nucleotide sequence ID" value="XM_056184580.1"/>
</dbReference>
<dbReference type="GO" id="GO:0000981">
    <property type="term" value="F:DNA-binding transcription factor activity, RNA polymerase II-specific"/>
    <property type="evidence" value="ECO:0007669"/>
    <property type="project" value="InterPro"/>
</dbReference>
<feature type="domain" description="Zn(2)-C6 fungal-type" evidence="5">
    <location>
        <begin position="21"/>
        <end position="50"/>
    </location>
</feature>
<dbReference type="InterPro" id="IPR036864">
    <property type="entry name" value="Zn2-C6_fun-type_DNA-bd_sf"/>
</dbReference>
<dbReference type="SMART" id="SM00066">
    <property type="entry name" value="GAL4"/>
    <property type="match status" value="1"/>
</dbReference>
<feature type="region of interest" description="Disordered" evidence="4">
    <location>
        <begin position="1"/>
        <end position="20"/>
    </location>
</feature>
<dbReference type="GO" id="GO:0008270">
    <property type="term" value="F:zinc ion binding"/>
    <property type="evidence" value="ECO:0007669"/>
    <property type="project" value="InterPro"/>
</dbReference>
<sequence length="721" mass="80954">MTQPAPTIVPSAASQPASPWSCHSCRRRKTRCDRRDPCTPCLRAGLDCGFPSTGKLPTRRHDFAEQPRNHRERHTHLLGRLTHLETLVDELSAQVQADKGRQDDSTAQNDAHNKQRKEQTEAEAIFPQHIGRLVNDGNGKAYMGNRIWTLIYSQLESIREAAVDDFEQDQWPGDDASQPLPWALPFLWSNPGFDASVLRPLPSQISYLWDIFLERMDPFIKILHVPSMTGIIRQTVSQPGRYQTEPGTEALIVAISLAAVTSLAENEVMSAFGETKTDLLSRLTVATEQALSQANVLNTSDMSVIRAFLVYLESMAVTRGTRAIWSLNGLLIRAAQSVGLHRDSTHFSDISPFESEMRRRLWWHICFLDARVSGCQVSEVSLTEEMFDTLAPSNLDDKDIHPEMTSLPDVKGYFTDSSLCIIRSDLWRLLRRIQSSMSTLPPTLTDKPSREQLLQEIRDARERVKRACLTHSDTEPNYVFAEKLAELDLQSMEICVRCHCLSRDQATGNTAPKSPRDDCFLAAITGCESIRALLDDVSTRKWAWVFQESVFWPSLSGVLMELCTRPWNSTCERAWVLAEQNSRHLVRAREKGEVFYAPLANLLSAARRHREEELNRLGMQTGGPLAQDSGEWQSRLAVPSVLHAFIDNVDKPPTLSVSSAEDGLAMETAQSIEGCFLDAVRPTETYSSGISEMDAVVWDTMRNTALGIGPMCNMLESQARR</sequence>
<reference evidence="6" key="1">
    <citation type="submission" date="2023-03" db="EMBL/GenBank/DDBJ databases">
        <title>Near-Complete genome sequence of Lipomyces tetrasporous NRRL Y-64009, an oleaginous yeast capable of growing on lignocellulosic hydrolysates.</title>
        <authorList>
            <consortium name="Lawrence Berkeley National Laboratory"/>
            <person name="Jagtap S.S."/>
            <person name="Liu J.-J."/>
            <person name="Walukiewicz H.E."/>
            <person name="Pangilinan J."/>
            <person name="Lipzen A."/>
            <person name="Ahrendt S."/>
            <person name="Koriabine M."/>
            <person name="Cobaugh K."/>
            <person name="Salamov A."/>
            <person name="Yoshinaga Y."/>
            <person name="Ng V."/>
            <person name="Daum C."/>
            <person name="Grigoriev I.V."/>
            <person name="Slininger P.J."/>
            <person name="Dien B.S."/>
            <person name="Jin Y.-S."/>
            <person name="Rao C.V."/>
        </authorList>
    </citation>
    <scope>NUCLEOTIDE SEQUENCE</scope>
    <source>
        <strain evidence="6">NRRL Y-64009</strain>
    </source>
</reference>
<feature type="compositionally biased region" description="Basic and acidic residues" evidence="4">
    <location>
        <begin position="59"/>
        <end position="69"/>
    </location>
</feature>
<dbReference type="SUPFAM" id="SSF57701">
    <property type="entry name" value="Zn2/Cys6 DNA-binding domain"/>
    <property type="match status" value="1"/>
</dbReference>
<feature type="region of interest" description="Disordered" evidence="4">
    <location>
        <begin position="53"/>
        <end position="73"/>
    </location>
</feature>
<dbReference type="Gene3D" id="4.10.240.10">
    <property type="entry name" value="Zn(2)-C6 fungal-type DNA-binding domain"/>
    <property type="match status" value="1"/>
</dbReference>
<feature type="compositionally biased region" description="Basic and acidic residues" evidence="4">
    <location>
        <begin position="111"/>
        <end position="120"/>
    </location>
</feature>
<evidence type="ECO:0000313" key="7">
    <source>
        <dbReference type="Proteomes" id="UP001217417"/>
    </source>
</evidence>
<dbReference type="PROSITE" id="PS00463">
    <property type="entry name" value="ZN2_CY6_FUNGAL_1"/>
    <property type="match status" value="1"/>
</dbReference>
<dbReference type="InterPro" id="IPR007219">
    <property type="entry name" value="XnlR_reg_dom"/>
</dbReference>
<dbReference type="Pfam" id="PF00172">
    <property type="entry name" value="Zn_clus"/>
    <property type="match status" value="1"/>
</dbReference>
<name>A0AAD7VRI4_9ASCO</name>
<keyword evidence="2" id="KW-0479">Metal-binding</keyword>
<dbReference type="InterPro" id="IPR001138">
    <property type="entry name" value="Zn2Cys6_DnaBD"/>
</dbReference>
<dbReference type="PROSITE" id="PS50048">
    <property type="entry name" value="ZN2_CY6_FUNGAL_2"/>
    <property type="match status" value="1"/>
</dbReference>
<dbReference type="SMART" id="SM00906">
    <property type="entry name" value="Fungal_trans"/>
    <property type="match status" value="1"/>
</dbReference>
<keyword evidence="3" id="KW-0539">Nucleus</keyword>
<comment type="caution">
    <text evidence="6">The sequence shown here is derived from an EMBL/GenBank/DDBJ whole genome shotgun (WGS) entry which is preliminary data.</text>
</comment>
<dbReference type="Proteomes" id="UP001217417">
    <property type="component" value="Unassembled WGS sequence"/>
</dbReference>
<dbReference type="GO" id="GO:0006351">
    <property type="term" value="P:DNA-templated transcription"/>
    <property type="evidence" value="ECO:0007669"/>
    <property type="project" value="InterPro"/>
</dbReference>
<gene>
    <name evidence="6" type="ORF">POJ06DRAFT_144689</name>
</gene>
<evidence type="ECO:0000313" key="6">
    <source>
        <dbReference type="EMBL" id="KAJ8098951.1"/>
    </source>
</evidence>
<feature type="region of interest" description="Disordered" evidence="4">
    <location>
        <begin position="95"/>
        <end position="122"/>
    </location>
</feature>
<comment type="subcellular location">
    <subcellularLocation>
        <location evidence="1">Nucleus</location>
    </subcellularLocation>
</comment>
<dbReference type="GO" id="GO:0003677">
    <property type="term" value="F:DNA binding"/>
    <property type="evidence" value="ECO:0007669"/>
    <property type="project" value="InterPro"/>
</dbReference>
<proteinExistence type="predicted"/>
<dbReference type="GeneID" id="80879746"/>
<dbReference type="CDD" id="cd12148">
    <property type="entry name" value="fungal_TF_MHR"/>
    <property type="match status" value="1"/>
</dbReference>
<dbReference type="AlphaFoldDB" id="A0AAD7VRI4"/>